<reference evidence="4" key="1">
    <citation type="submission" date="2025-08" db="UniProtKB">
        <authorList>
            <consortium name="RefSeq"/>
        </authorList>
    </citation>
    <scope>IDENTIFICATION</scope>
</reference>
<protein>
    <submittedName>
        <fullName evidence="4">Uncharacterized protein LOC112052248</fullName>
    </submittedName>
</protein>
<feature type="region of interest" description="Disordered" evidence="1">
    <location>
        <begin position="235"/>
        <end position="283"/>
    </location>
</feature>
<feature type="compositionally biased region" description="Basic and acidic residues" evidence="1">
    <location>
        <begin position="260"/>
        <end position="269"/>
    </location>
</feature>
<evidence type="ECO:0000259" key="2">
    <source>
        <dbReference type="PROSITE" id="PS51029"/>
    </source>
</evidence>
<dbReference type="PROSITE" id="PS51029">
    <property type="entry name" value="MADF"/>
    <property type="match status" value="1"/>
</dbReference>
<proteinExistence type="predicted"/>
<dbReference type="SMART" id="SM00595">
    <property type="entry name" value="MADF"/>
    <property type="match status" value="1"/>
</dbReference>
<keyword evidence="3" id="KW-1185">Reference proteome</keyword>
<dbReference type="InterPro" id="IPR039353">
    <property type="entry name" value="TF_Adf1"/>
</dbReference>
<dbReference type="InterPro" id="IPR006578">
    <property type="entry name" value="MADF-dom"/>
</dbReference>
<dbReference type="GeneID" id="112052248"/>
<dbReference type="PANTHER" id="PTHR12243">
    <property type="entry name" value="MADF DOMAIN TRANSCRIPTION FACTOR"/>
    <property type="match status" value="1"/>
</dbReference>
<dbReference type="RefSeq" id="XP_052743494.1">
    <property type="nucleotide sequence ID" value="XM_052887534.1"/>
</dbReference>
<accession>A0ABM3LWR3</accession>
<sequence>MLARAKSDVGRMVDHSQADDRRLIRLVRERRVLYARCTMPVASYYSQVKQLWSDVAAAMGWTVADVRRKWSHIRNSYSRHLRNEMHGACTSRGRMVSRWYLADELEFLREHMATDIRKPTPYSSFSPTMVDMDVPEPPVEAVDVKPFPWFLGATPPSPKPAEEAHFKPPSLVNEDSSNSTNFAPEENSSFFQFFRGIHNDYQELPVRKRRLFKRKCLDLLHALLDEEEGQDDDQRFGFVGAASSPQPDDSVLNLSNSGHVSEEDRKPAVDDCLILPHSAPAQS</sequence>
<name>A0ABM3LWR3_BICAN</name>
<gene>
    <name evidence="4" type="primary">LOC112052248</name>
</gene>
<feature type="domain" description="MADF" evidence="2">
    <location>
        <begin position="22"/>
        <end position="113"/>
    </location>
</feature>
<dbReference type="PANTHER" id="PTHR12243:SF67">
    <property type="entry name" value="COREPRESSOR OF PANGOLIN, ISOFORM A-RELATED"/>
    <property type="match status" value="1"/>
</dbReference>
<feature type="compositionally biased region" description="Polar residues" evidence="1">
    <location>
        <begin position="243"/>
        <end position="259"/>
    </location>
</feature>
<dbReference type="Proteomes" id="UP001652582">
    <property type="component" value="Chromosome 19"/>
</dbReference>
<evidence type="ECO:0000313" key="3">
    <source>
        <dbReference type="Proteomes" id="UP001652582"/>
    </source>
</evidence>
<evidence type="ECO:0000256" key="1">
    <source>
        <dbReference type="SAM" id="MobiDB-lite"/>
    </source>
</evidence>
<dbReference type="Pfam" id="PF10545">
    <property type="entry name" value="MADF_DNA_bdg"/>
    <property type="match status" value="1"/>
</dbReference>
<organism evidence="3 4">
    <name type="scientific">Bicyclus anynana</name>
    <name type="common">Squinting bush brown butterfly</name>
    <dbReference type="NCBI Taxonomy" id="110368"/>
    <lineage>
        <taxon>Eukaryota</taxon>
        <taxon>Metazoa</taxon>
        <taxon>Ecdysozoa</taxon>
        <taxon>Arthropoda</taxon>
        <taxon>Hexapoda</taxon>
        <taxon>Insecta</taxon>
        <taxon>Pterygota</taxon>
        <taxon>Neoptera</taxon>
        <taxon>Endopterygota</taxon>
        <taxon>Lepidoptera</taxon>
        <taxon>Glossata</taxon>
        <taxon>Ditrysia</taxon>
        <taxon>Papilionoidea</taxon>
        <taxon>Nymphalidae</taxon>
        <taxon>Satyrinae</taxon>
        <taxon>Satyrini</taxon>
        <taxon>Mycalesina</taxon>
        <taxon>Bicyclus</taxon>
    </lineage>
</organism>
<evidence type="ECO:0000313" key="4">
    <source>
        <dbReference type="RefSeq" id="XP_052743494.1"/>
    </source>
</evidence>